<comment type="caution">
    <text evidence="3">The sequence shown here is derived from an EMBL/GenBank/DDBJ whole genome shotgun (WGS) entry which is preliminary data.</text>
</comment>
<dbReference type="Proteomes" id="UP000196293">
    <property type="component" value="Unassembled WGS sequence"/>
</dbReference>
<dbReference type="RefSeq" id="WP_087175675.1">
    <property type="nucleotide sequence ID" value="NZ_NFKZ01000001.1"/>
</dbReference>
<name>A0A1Y4ULE8_9LACO</name>
<evidence type="ECO:0000313" key="3">
    <source>
        <dbReference type="EMBL" id="OUQ75532.1"/>
    </source>
</evidence>
<organism evidence="3 4">
    <name type="scientific">Lactobacillus gallinarum</name>
    <dbReference type="NCBI Taxonomy" id="52242"/>
    <lineage>
        <taxon>Bacteria</taxon>
        <taxon>Bacillati</taxon>
        <taxon>Bacillota</taxon>
        <taxon>Bacilli</taxon>
        <taxon>Lactobacillales</taxon>
        <taxon>Lactobacillaceae</taxon>
        <taxon>Lactobacillus</taxon>
    </lineage>
</organism>
<gene>
    <name evidence="3" type="ORF">B5E44_07155</name>
    <name evidence="2" type="ORF">B5E59_00530</name>
</gene>
<proteinExistence type="predicted"/>
<dbReference type="EMBL" id="NFLZ01000017">
    <property type="protein sequence ID" value="OUQ75532.1"/>
    <property type="molecule type" value="Genomic_DNA"/>
</dbReference>
<dbReference type="Gene3D" id="1.10.260.40">
    <property type="entry name" value="lambda repressor-like DNA-binding domains"/>
    <property type="match status" value="1"/>
</dbReference>
<protein>
    <submittedName>
        <fullName evidence="3">Transcriptional regulator</fullName>
    </submittedName>
</protein>
<dbReference type="CDD" id="cd00093">
    <property type="entry name" value="HTH_XRE"/>
    <property type="match status" value="1"/>
</dbReference>
<keyword evidence="5" id="KW-1185">Reference proteome</keyword>
<dbReference type="Pfam" id="PF01381">
    <property type="entry name" value="HTH_3"/>
    <property type="match status" value="1"/>
</dbReference>
<dbReference type="EMBL" id="NFLS01000001">
    <property type="protein sequence ID" value="OUQ58238.1"/>
    <property type="molecule type" value="Genomic_DNA"/>
</dbReference>
<reference evidence="3" key="2">
    <citation type="journal article" date="2018" name="BMC Genomics">
        <title>Whole genome sequencing and function prediction of 133 gut anaerobes isolated from chicken caecum in pure cultures.</title>
        <authorList>
            <person name="Medvecky M."/>
            <person name="Cejkova D."/>
            <person name="Polansky O."/>
            <person name="Karasova D."/>
            <person name="Kubasova T."/>
            <person name="Cizek A."/>
            <person name="Rychlik I."/>
        </authorList>
    </citation>
    <scope>NUCLEOTIDE SEQUENCE</scope>
    <source>
        <strain evidence="3">An101</strain>
        <strain evidence="2">An115</strain>
    </source>
</reference>
<accession>A0A1Y4ULE8</accession>
<evidence type="ECO:0000313" key="5">
    <source>
        <dbReference type="Proteomes" id="UP000196293"/>
    </source>
</evidence>
<evidence type="ECO:0000313" key="2">
    <source>
        <dbReference type="EMBL" id="OUQ58238.1"/>
    </source>
</evidence>
<dbReference type="InterPro" id="IPR001387">
    <property type="entry name" value="Cro/C1-type_HTH"/>
</dbReference>
<reference evidence="4 5" key="1">
    <citation type="submission" date="2017-04" db="EMBL/GenBank/DDBJ databases">
        <title>Function of individual gut microbiota members based on whole genome sequencing of pure cultures obtained from chicken caecum.</title>
        <authorList>
            <person name="Medvecky M."/>
            <person name="Cejkova D."/>
            <person name="Polansky O."/>
            <person name="Karasova D."/>
            <person name="Kubasova T."/>
            <person name="Cizek A."/>
            <person name="Rychlik I."/>
        </authorList>
    </citation>
    <scope>NUCLEOTIDE SEQUENCE [LARGE SCALE GENOMIC DNA]</scope>
    <source>
        <strain evidence="4">An101</strain>
        <strain evidence="5">An115</strain>
    </source>
</reference>
<dbReference type="GeneID" id="78202202"/>
<dbReference type="AlphaFoldDB" id="A0A1Y4ULE8"/>
<dbReference type="GO" id="GO:0003677">
    <property type="term" value="F:DNA binding"/>
    <property type="evidence" value="ECO:0007669"/>
    <property type="project" value="InterPro"/>
</dbReference>
<dbReference type="Proteomes" id="UP000195859">
    <property type="component" value="Unassembled WGS sequence"/>
</dbReference>
<dbReference type="InterPro" id="IPR010982">
    <property type="entry name" value="Lambda_DNA-bd_dom_sf"/>
</dbReference>
<feature type="domain" description="HTH cro/C1-type" evidence="1">
    <location>
        <begin position="18"/>
        <end position="60"/>
    </location>
</feature>
<dbReference type="SUPFAM" id="SSF47413">
    <property type="entry name" value="lambda repressor-like DNA-binding domains"/>
    <property type="match status" value="1"/>
</dbReference>
<evidence type="ECO:0000313" key="4">
    <source>
        <dbReference type="Proteomes" id="UP000195859"/>
    </source>
</evidence>
<evidence type="ECO:0000259" key="1">
    <source>
        <dbReference type="Pfam" id="PF01381"/>
    </source>
</evidence>
<sequence length="72" mass="8260">MPIEEALAESRKNLEKKIKIALLDRGMTQKELSKLIKENPQQVNRAIKGDSAPKSIELRKKIYQILNIEGMK</sequence>